<accession>A0A9N9V483</accession>
<organism evidence="1 2">
    <name type="scientific">Clonostachys rhizophaga</name>
    <dbReference type="NCBI Taxonomy" id="160324"/>
    <lineage>
        <taxon>Eukaryota</taxon>
        <taxon>Fungi</taxon>
        <taxon>Dikarya</taxon>
        <taxon>Ascomycota</taxon>
        <taxon>Pezizomycotina</taxon>
        <taxon>Sordariomycetes</taxon>
        <taxon>Hypocreomycetidae</taxon>
        <taxon>Hypocreales</taxon>
        <taxon>Bionectriaceae</taxon>
        <taxon>Clonostachys</taxon>
    </lineage>
</organism>
<reference evidence="1" key="1">
    <citation type="submission" date="2021-10" db="EMBL/GenBank/DDBJ databases">
        <authorList>
            <person name="Piombo E."/>
        </authorList>
    </citation>
    <scope>NUCLEOTIDE SEQUENCE</scope>
</reference>
<name>A0A9N9V483_9HYPO</name>
<gene>
    <name evidence="1" type="ORF">CRHIZ90672A_00007985</name>
</gene>
<evidence type="ECO:0000313" key="1">
    <source>
        <dbReference type="EMBL" id="CAH0015792.1"/>
    </source>
</evidence>
<protein>
    <submittedName>
        <fullName evidence="1">Uncharacterized protein</fullName>
    </submittedName>
</protein>
<evidence type="ECO:0000313" key="2">
    <source>
        <dbReference type="Proteomes" id="UP000696573"/>
    </source>
</evidence>
<sequence length="85" mass="9316">AALPALRSSLLVKQNFQGSISYTHILRRYLPNVKAVGSLIEIYVHNYVAYRPEGVVGLNEKRPGYYIGLVNAAREKSITPGKASG</sequence>
<dbReference type="OrthoDB" id="10278218at2759"/>
<dbReference type="AlphaFoldDB" id="A0A9N9V483"/>
<comment type="caution">
    <text evidence="1">The sequence shown here is derived from an EMBL/GenBank/DDBJ whole genome shotgun (WGS) entry which is preliminary data.</text>
</comment>
<keyword evidence="2" id="KW-1185">Reference proteome</keyword>
<feature type="non-terminal residue" evidence="1">
    <location>
        <position position="85"/>
    </location>
</feature>
<feature type="non-terminal residue" evidence="1">
    <location>
        <position position="1"/>
    </location>
</feature>
<proteinExistence type="predicted"/>
<dbReference type="Proteomes" id="UP000696573">
    <property type="component" value="Unassembled WGS sequence"/>
</dbReference>
<dbReference type="EMBL" id="CABFNQ020000451">
    <property type="protein sequence ID" value="CAH0015792.1"/>
    <property type="molecule type" value="Genomic_DNA"/>
</dbReference>